<accession>A0A7X6AUV2</accession>
<dbReference type="Proteomes" id="UP000536624">
    <property type="component" value="Unassembled WGS sequence"/>
</dbReference>
<proteinExistence type="predicted"/>
<name>A0A7X6AUV2_STRMQ</name>
<reference evidence="2 3" key="1">
    <citation type="submission" date="2020-02" db="EMBL/GenBank/DDBJ databases">
        <title>Streptomyces malaysiensis DSM14702 (JHCC583434, PFL_A843) Genome sequencing and assembly.</title>
        <authorList>
            <person name="Samborskyy M."/>
        </authorList>
    </citation>
    <scope>NUCLEOTIDE SEQUENCE [LARGE SCALE GENOMIC DNA]</scope>
    <source>
        <strain evidence="2 3">DSM 14702</strain>
    </source>
</reference>
<organism evidence="2 3">
    <name type="scientific">Streptomyces malaysiensis</name>
    <dbReference type="NCBI Taxonomy" id="92644"/>
    <lineage>
        <taxon>Bacteria</taxon>
        <taxon>Bacillati</taxon>
        <taxon>Actinomycetota</taxon>
        <taxon>Actinomycetes</taxon>
        <taxon>Kitasatosporales</taxon>
        <taxon>Streptomycetaceae</taxon>
        <taxon>Streptomyces</taxon>
        <taxon>Streptomyces violaceusniger group</taxon>
    </lineage>
</organism>
<evidence type="ECO:0000256" key="1">
    <source>
        <dbReference type="SAM" id="MobiDB-lite"/>
    </source>
</evidence>
<dbReference type="GO" id="GO:0051301">
    <property type="term" value="P:cell division"/>
    <property type="evidence" value="ECO:0007669"/>
    <property type="project" value="UniProtKB-KW"/>
</dbReference>
<feature type="compositionally biased region" description="Polar residues" evidence="1">
    <location>
        <begin position="128"/>
        <end position="139"/>
    </location>
</feature>
<evidence type="ECO:0000313" key="2">
    <source>
        <dbReference type="EMBL" id="NIY62182.1"/>
    </source>
</evidence>
<protein>
    <submittedName>
        <fullName evidence="2">Cell division protein</fullName>
    </submittedName>
</protein>
<keyword evidence="2" id="KW-0132">Cell division</keyword>
<keyword evidence="2" id="KW-0131">Cell cycle</keyword>
<sequence>MSPPVRTLASAPRRTNPSGLPRQVIAPGALEHPCGTPDRLLLVRADGQPTVRRLRGAGRAARPGGREARDGDVPDAPWRVRVSPRGGVHACVDNSRWRPAEALSRLSPAPQGPASEPDSASRPPRTARTLQPPYSSTPTAKVPPTTPCLPASEPATAL</sequence>
<dbReference type="AlphaFoldDB" id="A0A7X6AUV2"/>
<feature type="region of interest" description="Disordered" evidence="1">
    <location>
        <begin position="52"/>
        <end position="158"/>
    </location>
</feature>
<comment type="caution">
    <text evidence="2">The sequence shown here is derived from an EMBL/GenBank/DDBJ whole genome shotgun (WGS) entry which is preliminary data.</text>
</comment>
<dbReference type="EMBL" id="JAALLH010000001">
    <property type="protein sequence ID" value="NIY62182.1"/>
    <property type="molecule type" value="Genomic_DNA"/>
</dbReference>
<gene>
    <name evidence="2" type="ORF">SMALB_0078</name>
</gene>
<evidence type="ECO:0000313" key="3">
    <source>
        <dbReference type="Proteomes" id="UP000536624"/>
    </source>
</evidence>
<feature type="region of interest" description="Disordered" evidence="1">
    <location>
        <begin position="1"/>
        <end position="32"/>
    </location>
</feature>